<organism evidence="2 3">
    <name type="scientific">Seminavis robusta</name>
    <dbReference type="NCBI Taxonomy" id="568900"/>
    <lineage>
        <taxon>Eukaryota</taxon>
        <taxon>Sar</taxon>
        <taxon>Stramenopiles</taxon>
        <taxon>Ochrophyta</taxon>
        <taxon>Bacillariophyta</taxon>
        <taxon>Bacillariophyceae</taxon>
        <taxon>Bacillariophycidae</taxon>
        <taxon>Naviculales</taxon>
        <taxon>Naviculaceae</taxon>
        <taxon>Seminavis</taxon>
    </lineage>
</organism>
<sequence length="292" mass="31650">MQDSTSTLPSAGTSVVVGDGVVPGISSVSPSSVINGPAVSCMSISNSFFEQAAHQNADGVVSLQQGDCGRAFHSFVATLTTLSHFRHYHTLHSSSSSSLDPPTQCAPTPAPKPKNCKAIPVPYLEDSGFYIYNHAVIFSRRPRIGGDGTGNRNGNDNDKCASQLLDTISWMEAVTQFNLGLAYHQRGKHCGEDRTLQGALQLYEQAQATLRGISSTNCEETKILQLAVMNNRIHILNELARYQEAQELVNDLLLQAVAALQFDVLSFLTKTDIDHFLLNALVIRRFNTAPCA</sequence>
<dbReference type="EMBL" id="CAICTM010000712">
    <property type="protein sequence ID" value="CAB9515418.1"/>
    <property type="molecule type" value="Genomic_DNA"/>
</dbReference>
<evidence type="ECO:0000256" key="1">
    <source>
        <dbReference type="SAM" id="MobiDB-lite"/>
    </source>
</evidence>
<dbReference type="Proteomes" id="UP001153069">
    <property type="component" value="Unassembled WGS sequence"/>
</dbReference>
<comment type="caution">
    <text evidence="2">The sequence shown here is derived from an EMBL/GenBank/DDBJ whole genome shotgun (WGS) entry which is preliminary data.</text>
</comment>
<dbReference type="AlphaFoldDB" id="A0A9N8E6V0"/>
<proteinExistence type="predicted"/>
<feature type="region of interest" description="Disordered" evidence="1">
    <location>
        <begin position="92"/>
        <end position="112"/>
    </location>
</feature>
<accession>A0A9N8E6V0</accession>
<protein>
    <submittedName>
        <fullName evidence="2">Uncharacterized protein</fullName>
    </submittedName>
</protein>
<gene>
    <name evidence="2" type="ORF">SEMRO_713_G191620.1</name>
</gene>
<evidence type="ECO:0000313" key="2">
    <source>
        <dbReference type="EMBL" id="CAB9515418.1"/>
    </source>
</evidence>
<evidence type="ECO:0000313" key="3">
    <source>
        <dbReference type="Proteomes" id="UP001153069"/>
    </source>
</evidence>
<dbReference type="Gene3D" id="1.25.40.10">
    <property type="entry name" value="Tetratricopeptide repeat domain"/>
    <property type="match status" value="1"/>
</dbReference>
<keyword evidence="3" id="KW-1185">Reference proteome</keyword>
<dbReference type="InterPro" id="IPR011990">
    <property type="entry name" value="TPR-like_helical_dom_sf"/>
</dbReference>
<reference evidence="2" key="1">
    <citation type="submission" date="2020-06" db="EMBL/GenBank/DDBJ databases">
        <authorList>
            <consortium name="Plant Systems Biology data submission"/>
        </authorList>
    </citation>
    <scope>NUCLEOTIDE SEQUENCE</scope>
    <source>
        <strain evidence="2">D6</strain>
    </source>
</reference>
<name>A0A9N8E6V0_9STRA</name>